<reference evidence="1" key="1">
    <citation type="journal article" date="2023" name="Science">
        <title>Genome structures resolve the early diversification of teleost fishes.</title>
        <authorList>
            <person name="Parey E."/>
            <person name="Louis A."/>
            <person name="Montfort J."/>
            <person name="Bouchez O."/>
            <person name="Roques C."/>
            <person name="Iampietro C."/>
            <person name="Lluch J."/>
            <person name="Castinel A."/>
            <person name="Donnadieu C."/>
            <person name="Desvignes T."/>
            <person name="Floi Bucao C."/>
            <person name="Jouanno E."/>
            <person name="Wen M."/>
            <person name="Mejri S."/>
            <person name="Dirks R."/>
            <person name="Jansen H."/>
            <person name="Henkel C."/>
            <person name="Chen W.J."/>
            <person name="Zahm M."/>
            <person name="Cabau C."/>
            <person name="Klopp C."/>
            <person name="Thompson A.W."/>
            <person name="Robinson-Rechavi M."/>
            <person name="Braasch I."/>
            <person name="Lecointre G."/>
            <person name="Bobe J."/>
            <person name="Postlethwait J.H."/>
            <person name="Berthelot C."/>
            <person name="Roest Crollius H."/>
            <person name="Guiguen Y."/>
        </authorList>
    </citation>
    <scope>NUCLEOTIDE SEQUENCE</scope>
    <source>
        <strain evidence="1">NC1722</strain>
    </source>
</reference>
<proteinExistence type="predicted"/>
<keyword evidence="2" id="KW-1185">Reference proteome</keyword>
<sequence length="119" mass="12843">MRACTRNSNAFGEGNYPLCDPDKRKPLCGTNSPSVGLVCPPSLRNDAGGSCTPSSNNGALDLQRAKCVSQTRPRHAVLPITAKLFAYVWRWPGFTAVPQVTSIPISARRSESLRGRASR</sequence>
<name>A0AAD7TCQ5_9TELE</name>
<gene>
    <name evidence="1" type="ORF">AAFF_G00140820</name>
</gene>
<dbReference type="AlphaFoldDB" id="A0AAD7TCQ5"/>
<protein>
    <submittedName>
        <fullName evidence="1">Uncharacterized protein</fullName>
    </submittedName>
</protein>
<evidence type="ECO:0000313" key="2">
    <source>
        <dbReference type="Proteomes" id="UP001221898"/>
    </source>
</evidence>
<organism evidence="1 2">
    <name type="scientific">Aldrovandia affinis</name>
    <dbReference type="NCBI Taxonomy" id="143900"/>
    <lineage>
        <taxon>Eukaryota</taxon>
        <taxon>Metazoa</taxon>
        <taxon>Chordata</taxon>
        <taxon>Craniata</taxon>
        <taxon>Vertebrata</taxon>
        <taxon>Euteleostomi</taxon>
        <taxon>Actinopterygii</taxon>
        <taxon>Neopterygii</taxon>
        <taxon>Teleostei</taxon>
        <taxon>Notacanthiformes</taxon>
        <taxon>Halosauridae</taxon>
        <taxon>Aldrovandia</taxon>
    </lineage>
</organism>
<dbReference type="EMBL" id="JAINUG010000002">
    <property type="protein sequence ID" value="KAJ8418373.1"/>
    <property type="molecule type" value="Genomic_DNA"/>
</dbReference>
<comment type="caution">
    <text evidence="1">The sequence shown here is derived from an EMBL/GenBank/DDBJ whole genome shotgun (WGS) entry which is preliminary data.</text>
</comment>
<evidence type="ECO:0000313" key="1">
    <source>
        <dbReference type="EMBL" id="KAJ8418373.1"/>
    </source>
</evidence>
<accession>A0AAD7TCQ5</accession>
<dbReference type="Proteomes" id="UP001221898">
    <property type="component" value="Unassembled WGS sequence"/>
</dbReference>